<dbReference type="SUPFAM" id="SSF53474">
    <property type="entry name" value="alpha/beta-Hydrolases"/>
    <property type="match status" value="1"/>
</dbReference>
<keyword evidence="2" id="KW-0378">Hydrolase</keyword>
<dbReference type="GO" id="GO:0016787">
    <property type="term" value="F:hydrolase activity"/>
    <property type="evidence" value="ECO:0007669"/>
    <property type="project" value="UniProtKB-KW"/>
</dbReference>
<dbReference type="RefSeq" id="WP_329076958.1">
    <property type="nucleotide sequence ID" value="NZ_CP109389.1"/>
</dbReference>
<dbReference type="Gene3D" id="3.40.50.1820">
    <property type="entry name" value="alpha/beta hydrolase"/>
    <property type="match status" value="1"/>
</dbReference>
<dbReference type="EMBL" id="CP109495">
    <property type="protein sequence ID" value="WUX53357.1"/>
    <property type="molecule type" value="Genomic_DNA"/>
</dbReference>
<dbReference type="InterPro" id="IPR000073">
    <property type="entry name" value="AB_hydrolase_1"/>
</dbReference>
<reference evidence="2" key="1">
    <citation type="submission" date="2022-10" db="EMBL/GenBank/DDBJ databases">
        <title>The complete genomes of actinobacterial strains from the NBC collection.</title>
        <authorList>
            <person name="Joergensen T.S."/>
            <person name="Alvarez Arevalo M."/>
            <person name="Sterndorff E.B."/>
            <person name="Faurdal D."/>
            <person name="Vuksanovic O."/>
            <person name="Mourched A.-S."/>
            <person name="Charusanti P."/>
            <person name="Shaw S."/>
            <person name="Blin K."/>
            <person name="Weber T."/>
        </authorList>
    </citation>
    <scope>NUCLEOTIDE SEQUENCE</scope>
    <source>
        <strain evidence="2">NBC_01432</strain>
    </source>
</reference>
<keyword evidence="3" id="KW-1185">Reference proteome</keyword>
<gene>
    <name evidence="2" type="ORF">OG442_18405</name>
</gene>
<organism evidence="2 3">
    <name type="scientific">Streptomyces niveus</name>
    <name type="common">Streptomyces spheroides</name>
    <dbReference type="NCBI Taxonomy" id="193462"/>
    <lineage>
        <taxon>Bacteria</taxon>
        <taxon>Bacillati</taxon>
        <taxon>Actinomycetota</taxon>
        <taxon>Actinomycetes</taxon>
        <taxon>Kitasatosporales</taxon>
        <taxon>Streptomycetaceae</taxon>
        <taxon>Streptomyces</taxon>
    </lineage>
</organism>
<sequence length="311" mass="33514">MDFAMTAVRTALNGASYVAPRLAGGTAFRLFRNPRGRSRLRPDERPLADRAEVGEIVVGGGKAVSYRWGTGARPVLLVHGWESRGSRFAPLISELLDLGLSPVTFDAPGHGDATGETMTIVDLRDIITELDARHGPFEMVVAHSLGVTATFLALREGGAGQLRPVRTERLVAISGVPDFAYLVDRFCERLGLRARLNAELRSRVEQELFPGEEDIWSRFSVPRTVPEAGPASVLVVHDADDDMVDPACSRALADALGDRAELVVTSGLGHRRIIGDPQVTACVRDFVVRERAARVGRAAGRPDPSPRPAAG</sequence>
<dbReference type="Proteomes" id="UP001432209">
    <property type="component" value="Chromosome"/>
</dbReference>
<evidence type="ECO:0000313" key="2">
    <source>
        <dbReference type="EMBL" id="WUX53357.1"/>
    </source>
</evidence>
<protein>
    <submittedName>
        <fullName evidence="2">Alpha/beta hydrolase</fullName>
    </submittedName>
</protein>
<dbReference type="Pfam" id="PF12697">
    <property type="entry name" value="Abhydrolase_6"/>
    <property type="match status" value="1"/>
</dbReference>
<feature type="domain" description="AB hydrolase-1" evidence="1">
    <location>
        <begin position="75"/>
        <end position="280"/>
    </location>
</feature>
<dbReference type="InterPro" id="IPR029058">
    <property type="entry name" value="AB_hydrolase_fold"/>
</dbReference>
<evidence type="ECO:0000259" key="1">
    <source>
        <dbReference type="Pfam" id="PF12697"/>
    </source>
</evidence>
<evidence type="ECO:0000313" key="3">
    <source>
        <dbReference type="Proteomes" id="UP001432209"/>
    </source>
</evidence>
<accession>A0ABZ2A948</accession>
<proteinExistence type="predicted"/>
<name>A0ABZ2A948_STRNV</name>